<dbReference type="EnsemblPlants" id="OMERI10G10860.1">
    <property type="protein sequence ID" value="OMERI10G10860.1"/>
    <property type="gene ID" value="OMERI10G10860"/>
</dbReference>
<dbReference type="Gramene" id="OMERI10G10860.1">
    <property type="protein sequence ID" value="OMERI10G10860.1"/>
    <property type="gene ID" value="OMERI10G10860"/>
</dbReference>
<dbReference type="PROSITE" id="PS50053">
    <property type="entry name" value="UBIQUITIN_2"/>
    <property type="match status" value="1"/>
</dbReference>
<accession>A0A0E0EZ98</accession>
<dbReference type="HOGENOM" id="CLU_1221357_0_0_1"/>
<feature type="domain" description="Ubiquitin-like" evidence="2">
    <location>
        <begin position="136"/>
        <end position="181"/>
    </location>
</feature>
<evidence type="ECO:0000313" key="4">
    <source>
        <dbReference type="Proteomes" id="UP000008021"/>
    </source>
</evidence>
<dbReference type="Proteomes" id="UP000008021">
    <property type="component" value="Chromosome 10"/>
</dbReference>
<dbReference type="GO" id="GO:0003729">
    <property type="term" value="F:mRNA binding"/>
    <property type="evidence" value="ECO:0007669"/>
    <property type="project" value="UniProtKB-ARBA"/>
</dbReference>
<protein>
    <recommendedName>
        <fullName evidence="2">Ubiquitin-like domain-containing protein</fullName>
    </recommendedName>
</protein>
<dbReference type="CDD" id="cd17039">
    <property type="entry name" value="Ubl_ubiquitin_like"/>
    <property type="match status" value="1"/>
</dbReference>
<evidence type="ECO:0000256" key="1">
    <source>
        <dbReference type="ARBA" id="ARBA00022499"/>
    </source>
</evidence>
<dbReference type="Pfam" id="PF00240">
    <property type="entry name" value="ubiquitin"/>
    <property type="match status" value="1"/>
</dbReference>
<reference evidence="3" key="1">
    <citation type="submission" date="2015-04" db="UniProtKB">
        <authorList>
            <consortium name="EnsemblPlants"/>
        </authorList>
    </citation>
    <scope>IDENTIFICATION</scope>
</reference>
<dbReference type="AlphaFoldDB" id="A0A0E0EZ98"/>
<dbReference type="SUPFAM" id="SSF54236">
    <property type="entry name" value="Ubiquitin-like"/>
    <property type="match status" value="2"/>
</dbReference>
<dbReference type="InterPro" id="IPR000626">
    <property type="entry name" value="Ubiquitin-like_dom"/>
</dbReference>
<dbReference type="InterPro" id="IPR029071">
    <property type="entry name" value="Ubiquitin-like_domsf"/>
</dbReference>
<dbReference type="Gene3D" id="3.10.20.90">
    <property type="entry name" value="Phosphatidylinositol 3-kinase Catalytic Subunit, Chain A, domain 1"/>
    <property type="match status" value="2"/>
</dbReference>
<organism evidence="3">
    <name type="scientific">Oryza meridionalis</name>
    <dbReference type="NCBI Taxonomy" id="40149"/>
    <lineage>
        <taxon>Eukaryota</taxon>
        <taxon>Viridiplantae</taxon>
        <taxon>Streptophyta</taxon>
        <taxon>Embryophyta</taxon>
        <taxon>Tracheophyta</taxon>
        <taxon>Spermatophyta</taxon>
        <taxon>Magnoliopsida</taxon>
        <taxon>Liliopsida</taxon>
        <taxon>Poales</taxon>
        <taxon>Poaceae</taxon>
        <taxon>BOP clade</taxon>
        <taxon>Oryzoideae</taxon>
        <taxon>Oryzeae</taxon>
        <taxon>Oryzinae</taxon>
        <taxon>Oryza</taxon>
    </lineage>
</organism>
<evidence type="ECO:0000313" key="3">
    <source>
        <dbReference type="EnsemblPlants" id="OMERI10G10860.1"/>
    </source>
</evidence>
<keyword evidence="1" id="KW-1017">Isopeptide bond</keyword>
<proteinExistence type="predicted"/>
<evidence type="ECO:0000259" key="2">
    <source>
        <dbReference type="PROSITE" id="PS50053"/>
    </source>
</evidence>
<name>A0A0E0EZ98_9ORYZ</name>
<keyword evidence="4" id="KW-1185">Reference proteome</keyword>
<dbReference type="InterPro" id="IPR050158">
    <property type="entry name" value="Ubiquitin_ubiquitin-like"/>
</dbReference>
<sequence>MIRRCTSSSASVSTAASRKKKMYVHVKTLMERTLAIEVEPSIHTVKSLKKKIQDKEGIIRISGYNMLERSWRRTVVTRWPTTSIVYIRFRLLSCINCNARDHYSDQDAKHIEMQRLDEKHQTPTRADHHLGDYRDEVRLSDTVKILKEKIQDKEGIMRSDFWLQHAGKKLEEDGDRTLANYAGKKLEEDGGRTLPSSTIGKTIFGLLYSISKPNPLSRYFACLSLTS</sequence>
<dbReference type="PANTHER" id="PTHR10666">
    <property type="entry name" value="UBIQUITIN"/>
    <property type="match status" value="1"/>
</dbReference>
<reference evidence="3" key="2">
    <citation type="submission" date="2018-05" db="EMBL/GenBank/DDBJ databases">
        <title>OmerRS3 (Oryza meridionalis Reference Sequence Version 3).</title>
        <authorList>
            <person name="Zhang J."/>
            <person name="Kudrna D."/>
            <person name="Lee S."/>
            <person name="Talag J."/>
            <person name="Welchert J."/>
            <person name="Wing R.A."/>
        </authorList>
    </citation>
    <scope>NUCLEOTIDE SEQUENCE [LARGE SCALE GENOMIC DNA]</scope>
    <source>
        <strain evidence="3">cv. OR44</strain>
    </source>
</reference>